<dbReference type="InterPro" id="IPR036259">
    <property type="entry name" value="MFS_trans_sf"/>
</dbReference>
<reference evidence="2 3" key="1">
    <citation type="submission" date="2017-12" db="EMBL/GenBank/DDBJ databases">
        <title>Comparative genomics of Botrytis spp.</title>
        <authorList>
            <person name="Valero-Jimenez C.A."/>
            <person name="Tapia P."/>
            <person name="Veloso J."/>
            <person name="Silva-Moreno E."/>
            <person name="Staats M."/>
            <person name="Valdes J.H."/>
            <person name="Van Kan J.A.L."/>
        </authorList>
    </citation>
    <scope>NUCLEOTIDE SEQUENCE [LARGE SCALE GENOMIC DNA]</scope>
    <source>
        <strain evidence="2 3">MUCL3349</strain>
    </source>
</reference>
<comment type="caution">
    <text evidence="2">The sequence shown here is derived from an EMBL/GenBank/DDBJ whole genome shotgun (WGS) entry which is preliminary data.</text>
</comment>
<gene>
    <name evidence="2" type="ORF">BPOR_0104g00070</name>
</gene>
<evidence type="ECO:0000313" key="2">
    <source>
        <dbReference type="EMBL" id="TGO89543.1"/>
    </source>
</evidence>
<feature type="transmembrane region" description="Helical" evidence="1">
    <location>
        <begin position="20"/>
        <end position="43"/>
    </location>
</feature>
<accession>A0A4Z1KYV5</accession>
<dbReference type="AlphaFoldDB" id="A0A4Z1KYV5"/>
<dbReference type="Gene3D" id="1.20.1250.20">
    <property type="entry name" value="MFS general substrate transporter like domains"/>
    <property type="match status" value="1"/>
</dbReference>
<proteinExistence type="predicted"/>
<keyword evidence="1" id="KW-0472">Membrane</keyword>
<evidence type="ECO:0000256" key="1">
    <source>
        <dbReference type="SAM" id="Phobius"/>
    </source>
</evidence>
<keyword evidence="1" id="KW-0812">Transmembrane</keyword>
<dbReference type="EMBL" id="PQXO01000104">
    <property type="protein sequence ID" value="TGO89543.1"/>
    <property type="molecule type" value="Genomic_DNA"/>
</dbReference>
<keyword evidence="3" id="KW-1185">Reference proteome</keyword>
<protein>
    <recommendedName>
        <fullName evidence="4">Major facilitator superfamily (MFS) profile domain-containing protein</fullName>
    </recommendedName>
</protein>
<organism evidence="2 3">
    <name type="scientific">Botrytis porri</name>
    <dbReference type="NCBI Taxonomy" id="87229"/>
    <lineage>
        <taxon>Eukaryota</taxon>
        <taxon>Fungi</taxon>
        <taxon>Dikarya</taxon>
        <taxon>Ascomycota</taxon>
        <taxon>Pezizomycotina</taxon>
        <taxon>Leotiomycetes</taxon>
        <taxon>Helotiales</taxon>
        <taxon>Sclerotiniaceae</taxon>
        <taxon>Botrytis</taxon>
    </lineage>
</organism>
<evidence type="ECO:0008006" key="4">
    <source>
        <dbReference type="Google" id="ProtNLM"/>
    </source>
</evidence>
<sequence>MAFQLRVFLNNSVHDREPWMASGTFLLWGLFDGIIAVVSFFFLRETQGLSLEEIAHNDYGRATTFKEDDILVEHGPTTTYGSASK</sequence>
<keyword evidence="1" id="KW-1133">Transmembrane helix</keyword>
<dbReference type="Proteomes" id="UP000297280">
    <property type="component" value="Unassembled WGS sequence"/>
</dbReference>
<name>A0A4Z1KYV5_9HELO</name>
<evidence type="ECO:0000313" key="3">
    <source>
        <dbReference type="Proteomes" id="UP000297280"/>
    </source>
</evidence>